<dbReference type="EMBL" id="CM055752">
    <property type="protein sequence ID" value="KAJ7992274.1"/>
    <property type="molecule type" value="Genomic_DNA"/>
</dbReference>
<organism evidence="1 2">
    <name type="scientific">Dallia pectoralis</name>
    <name type="common">Alaska blackfish</name>
    <dbReference type="NCBI Taxonomy" id="75939"/>
    <lineage>
        <taxon>Eukaryota</taxon>
        <taxon>Metazoa</taxon>
        <taxon>Chordata</taxon>
        <taxon>Craniata</taxon>
        <taxon>Vertebrata</taxon>
        <taxon>Euteleostomi</taxon>
        <taxon>Actinopterygii</taxon>
        <taxon>Neopterygii</taxon>
        <taxon>Teleostei</taxon>
        <taxon>Protacanthopterygii</taxon>
        <taxon>Esociformes</taxon>
        <taxon>Umbridae</taxon>
        <taxon>Dallia</taxon>
    </lineage>
</organism>
<accession>A0ACC2FLM0</accession>
<keyword evidence="2" id="KW-1185">Reference proteome</keyword>
<gene>
    <name evidence="1" type="ORF">DPEC_G00276820</name>
</gene>
<protein>
    <submittedName>
        <fullName evidence="1">Uncharacterized protein</fullName>
    </submittedName>
</protein>
<name>A0ACC2FLM0_DALPE</name>
<sequence>MENPSLEPRSERIARYKAERRRELQECYGNMEELPSKWVRRDGSTLCSSDGPLPRGVNGRTRETVEGRRRHHRESAPSLEAEPNGLEAASSADPVYPRRQCSSGSAGMLSRAPGPSGPDAPQLRTRVSVGRLRSGLLQQTDTPPEKE</sequence>
<comment type="caution">
    <text evidence="1">The sequence shown here is derived from an EMBL/GenBank/DDBJ whole genome shotgun (WGS) entry which is preliminary data.</text>
</comment>
<evidence type="ECO:0000313" key="2">
    <source>
        <dbReference type="Proteomes" id="UP001157502"/>
    </source>
</evidence>
<proteinExistence type="predicted"/>
<evidence type="ECO:0000313" key="1">
    <source>
        <dbReference type="EMBL" id="KAJ7992274.1"/>
    </source>
</evidence>
<reference evidence="1" key="1">
    <citation type="submission" date="2021-05" db="EMBL/GenBank/DDBJ databases">
        <authorList>
            <person name="Pan Q."/>
            <person name="Jouanno E."/>
            <person name="Zahm M."/>
            <person name="Klopp C."/>
            <person name="Cabau C."/>
            <person name="Louis A."/>
            <person name="Berthelot C."/>
            <person name="Parey E."/>
            <person name="Roest Crollius H."/>
            <person name="Montfort J."/>
            <person name="Robinson-Rechavi M."/>
            <person name="Bouchez O."/>
            <person name="Lampietro C."/>
            <person name="Lopez Roques C."/>
            <person name="Donnadieu C."/>
            <person name="Postlethwait J."/>
            <person name="Bobe J."/>
            <person name="Dillon D."/>
            <person name="Chandos A."/>
            <person name="von Hippel F."/>
            <person name="Guiguen Y."/>
        </authorList>
    </citation>
    <scope>NUCLEOTIDE SEQUENCE</scope>
    <source>
        <strain evidence="1">YG-Jan2019</strain>
    </source>
</reference>
<dbReference type="Proteomes" id="UP001157502">
    <property type="component" value="Chromosome 25"/>
</dbReference>